<dbReference type="PANTHER" id="PTHR43776">
    <property type="entry name" value="TRANSPORT ATP-BINDING PROTEIN"/>
    <property type="match status" value="1"/>
</dbReference>
<keyword evidence="3" id="KW-0547">Nucleotide-binding</keyword>
<evidence type="ECO:0000313" key="6">
    <source>
        <dbReference type="EMBL" id="MFD2413606.1"/>
    </source>
</evidence>
<evidence type="ECO:0000256" key="4">
    <source>
        <dbReference type="ARBA" id="ARBA00022840"/>
    </source>
</evidence>
<evidence type="ECO:0000256" key="2">
    <source>
        <dbReference type="ARBA" id="ARBA00022448"/>
    </source>
</evidence>
<keyword evidence="4 6" id="KW-0067">ATP-binding</keyword>
<dbReference type="SMART" id="SM00382">
    <property type="entry name" value="AAA"/>
    <property type="match status" value="1"/>
</dbReference>
<dbReference type="PANTHER" id="PTHR43776:SF7">
    <property type="entry name" value="D,D-DIPEPTIDE TRANSPORT ATP-BINDING PROTEIN DDPF-RELATED"/>
    <property type="match status" value="1"/>
</dbReference>
<name>A0ABW5FI33_9BACL</name>
<dbReference type="RefSeq" id="WP_209992979.1">
    <property type="nucleotide sequence ID" value="NZ_JBHSVQ010000001.1"/>
</dbReference>
<dbReference type="GO" id="GO:0005524">
    <property type="term" value="F:ATP binding"/>
    <property type="evidence" value="ECO:0007669"/>
    <property type="project" value="UniProtKB-KW"/>
</dbReference>
<evidence type="ECO:0000259" key="5">
    <source>
        <dbReference type="PROSITE" id="PS50893"/>
    </source>
</evidence>
<dbReference type="InterPro" id="IPR027417">
    <property type="entry name" value="P-loop_NTPase"/>
</dbReference>
<dbReference type="Proteomes" id="UP001597448">
    <property type="component" value="Unassembled WGS sequence"/>
</dbReference>
<dbReference type="InterPro" id="IPR003439">
    <property type="entry name" value="ABC_transporter-like_ATP-bd"/>
</dbReference>
<sequence>MLTVDQVEKSYTGGGLFSRTSKKILHNISFALEAGEVLGIIGESGSGKSTLGRLLLGIEKPDRGTIQFEGISIGERAGRRGKISAVFQDYTSSIHPYYTVEKALAEPLKLSGQKGREVEERIDLLLRQVGLDSSYRKKYPHELSGGEAQRVCIARAVSTEPQCILLDEAVSSLDASVQFQVLELLKKLKESYGMSYIFITHDIQAAVYLCDRLMFVRNGQIVEIVSAHQLTDVRSEYSNDMLRMALRLAGSGEDRSVDLENRKERIL</sequence>
<protein>
    <submittedName>
        <fullName evidence="6">ABC transporter ATP-binding protein</fullName>
    </submittedName>
</protein>
<evidence type="ECO:0000256" key="3">
    <source>
        <dbReference type="ARBA" id="ARBA00022741"/>
    </source>
</evidence>
<dbReference type="InterPro" id="IPR017871">
    <property type="entry name" value="ABC_transporter-like_CS"/>
</dbReference>
<comment type="caution">
    <text evidence="6">The sequence shown here is derived from an EMBL/GenBank/DDBJ whole genome shotgun (WGS) entry which is preliminary data.</text>
</comment>
<dbReference type="PROSITE" id="PS00211">
    <property type="entry name" value="ABC_TRANSPORTER_1"/>
    <property type="match status" value="1"/>
</dbReference>
<feature type="domain" description="ABC transporter" evidence="5">
    <location>
        <begin position="2"/>
        <end position="243"/>
    </location>
</feature>
<comment type="similarity">
    <text evidence="1">Belongs to the ABC transporter superfamily.</text>
</comment>
<dbReference type="EMBL" id="JBHUKY010000072">
    <property type="protein sequence ID" value="MFD2413606.1"/>
    <property type="molecule type" value="Genomic_DNA"/>
</dbReference>
<evidence type="ECO:0000313" key="7">
    <source>
        <dbReference type="Proteomes" id="UP001597448"/>
    </source>
</evidence>
<dbReference type="InterPro" id="IPR003593">
    <property type="entry name" value="AAA+_ATPase"/>
</dbReference>
<dbReference type="PROSITE" id="PS50893">
    <property type="entry name" value="ABC_TRANSPORTER_2"/>
    <property type="match status" value="1"/>
</dbReference>
<evidence type="ECO:0000256" key="1">
    <source>
        <dbReference type="ARBA" id="ARBA00005417"/>
    </source>
</evidence>
<keyword evidence="2" id="KW-0813">Transport</keyword>
<reference evidence="7" key="1">
    <citation type="journal article" date="2019" name="Int. J. Syst. Evol. Microbiol.">
        <title>The Global Catalogue of Microorganisms (GCM) 10K type strain sequencing project: providing services to taxonomists for standard genome sequencing and annotation.</title>
        <authorList>
            <consortium name="The Broad Institute Genomics Platform"/>
            <consortium name="The Broad Institute Genome Sequencing Center for Infectious Disease"/>
            <person name="Wu L."/>
            <person name="Ma J."/>
        </authorList>
    </citation>
    <scope>NUCLEOTIDE SEQUENCE [LARGE SCALE GENOMIC DNA]</scope>
    <source>
        <strain evidence="7">CCM 8725</strain>
    </source>
</reference>
<dbReference type="Gene3D" id="3.40.50.300">
    <property type="entry name" value="P-loop containing nucleotide triphosphate hydrolases"/>
    <property type="match status" value="1"/>
</dbReference>
<dbReference type="CDD" id="cd03257">
    <property type="entry name" value="ABC_NikE_OppD_transporters"/>
    <property type="match status" value="1"/>
</dbReference>
<gene>
    <name evidence="6" type="ORF">ACFSX3_27430</name>
</gene>
<keyword evidence="7" id="KW-1185">Reference proteome</keyword>
<proteinExistence type="inferred from homology"/>
<dbReference type="InterPro" id="IPR050319">
    <property type="entry name" value="ABC_transp_ATP-bind"/>
</dbReference>
<organism evidence="6 7">
    <name type="scientific">Paenibacillus rhizoplanae</name>
    <dbReference type="NCBI Taxonomy" id="1917181"/>
    <lineage>
        <taxon>Bacteria</taxon>
        <taxon>Bacillati</taxon>
        <taxon>Bacillota</taxon>
        <taxon>Bacilli</taxon>
        <taxon>Bacillales</taxon>
        <taxon>Paenibacillaceae</taxon>
        <taxon>Paenibacillus</taxon>
    </lineage>
</organism>
<dbReference type="SUPFAM" id="SSF52540">
    <property type="entry name" value="P-loop containing nucleoside triphosphate hydrolases"/>
    <property type="match status" value="1"/>
</dbReference>
<accession>A0ABW5FI33</accession>
<dbReference type="Pfam" id="PF00005">
    <property type="entry name" value="ABC_tran"/>
    <property type="match status" value="1"/>
</dbReference>